<name>E7A9E0_HELFC</name>
<evidence type="ECO:0000259" key="4">
    <source>
        <dbReference type="Pfam" id="PF00881"/>
    </source>
</evidence>
<gene>
    <name evidence="5" type="ordered locus">Hfelis_12330</name>
</gene>
<accession>E7A9E0</accession>
<evidence type="ECO:0000313" key="6">
    <source>
        <dbReference type="Proteomes" id="UP000007934"/>
    </source>
</evidence>
<feature type="domain" description="Nitroreductase" evidence="4">
    <location>
        <begin position="12"/>
        <end position="185"/>
    </location>
</feature>
<dbReference type="EMBL" id="FQ670179">
    <property type="protein sequence ID" value="CBY83317.1"/>
    <property type="molecule type" value="Genomic_DNA"/>
</dbReference>
<dbReference type="PANTHER" id="PTHR43673">
    <property type="entry name" value="NAD(P)H NITROREDUCTASE YDGI-RELATED"/>
    <property type="match status" value="1"/>
</dbReference>
<reference evidence="5 6" key="1">
    <citation type="journal article" date="2011" name="Genome Biol. Evol.">
        <title>Comparative whole genome sequence analysis of the carcinogenic bacterial model pathogen Helicobacter felis.</title>
        <authorList>
            <person name="Arnold I.C."/>
            <person name="Zigova Z."/>
            <person name="Holden M."/>
            <person name="Lawley T.D."/>
            <person name="Rad R."/>
            <person name="Dougan G."/>
            <person name="Falkow S."/>
            <person name="Bentley S.D."/>
            <person name="Muller A."/>
        </authorList>
    </citation>
    <scope>NUCLEOTIDE SEQUENCE [LARGE SCALE GENOMIC DNA]</scope>
    <source>
        <strain evidence="6">ATCC 49179 / CCUG 28539 / NCTC 12436 / CS1</strain>
    </source>
</reference>
<dbReference type="InterPro" id="IPR000415">
    <property type="entry name" value="Nitroreductase-like"/>
</dbReference>
<dbReference type="PANTHER" id="PTHR43673:SF10">
    <property type="entry name" value="NADH DEHYDROGENASE_NAD(P)H NITROREDUCTASE XCC3605-RELATED"/>
    <property type="match status" value="1"/>
</dbReference>
<dbReference type="OrthoDB" id="9809288at2"/>
<dbReference type="KEGG" id="hfe:HFELIS_12330"/>
<dbReference type="Pfam" id="PF00881">
    <property type="entry name" value="Nitroreductase"/>
    <property type="match status" value="1"/>
</dbReference>
<dbReference type="RefSeq" id="WP_013469681.1">
    <property type="nucleotide sequence ID" value="NC_014810.2"/>
</dbReference>
<dbReference type="GeneID" id="36134327"/>
<evidence type="ECO:0000256" key="3">
    <source>
        <dbReference type="ARBA" id="ARBA00023002"/>
    </source>
</evidence>
<evidence type="ECO:0000313" key="5">
    <source>
        <dbReference type="EMBL" id="CBY83317.1"/>
    </source>
</evidence>
<comment type="similarity">
    <text evidence="1">Belongs to the nitroreductase family.</text>
</comment>
<protein>
    <submittedName>
        <fullName evidence="5">Nitroreductase family protein</fullName>
    </submittedName>
</protein>
<dbReference type="InterPro" id="IPR029479">
    <property type="entry name" value="Nitroreductase"/>
</dbReference>
<organism evidence="5 6">
    <name type="scientific">Helicobacter felis (strain ATCC 49179 / CCUG 28539 / NCTC 12436 / CS1)</name>
    <dbReference type="NCBI Taxonomy" id="936155"/>
    <lineage>
        <taxon>Bacteria</taxon>
        <taxon>Pseudomonadati</taxon>
        <taxon>Campylobacterota</taxon>
        <taxon>Epsilonproteobacteria</taxon>
        <taxon>Campylobacterales</taxon>
        <taxon>Helicobacteraceae</taxon>
        <taxon>Helicobacter</taxon>
    </lineage>
</organism>
<dbReference type="InterPro" id="IPR033878">
    <property type="entry name" value="NfsB-like"/>
</dbReference>
<keyword evidence="6" id="KW-1185">Reference proteome</keyword>
<dbReference type="SUPFAM" id="SSF55469">
    <property type="entry name" value="FMN-dependent nitroreductase-like"/>
    <property type="match status" value="1"/>
</dbReference>
<keyword evidence="3" id="KW-0560">Oxidoreductase</keyword>
<dbReference type="Gene3D" id="3.40.109.10">
    <property type="entry name" value="NADH Oxidase"/>
    <property type="match status" value="1"/>
</dbReference>
<dbReference type="eggNOG" id="COG0778">
    <property type="taxonomic scope" value="Bacteria"/>
</dbReference>
<proteinExistence type="inferred from homology"/>
<dbReference type="GO" id="GO:0016491">
    <property type="term" value="F:oxidoreductase activity"/>
    <property type="evidence" value="ECO:0007669"/>
    <property type="project" value="UniProtKB-KW"/>
</dbReference>
<dbReference type="HOGENOM" id="CLU_070764_10_0_7"/>
<dbReference type="CDD" id="cd02149">
    <property type="entry name" value="NfsB-like"/>
    <property type="match status" value="1"/>
</dbReference>
<dbReference type="AlphaFoldDB" id="E7A9E0"/>
<keyword evidence="2" id="KW-0521">NADP</keyword>
<sequence>MLSLEKFHSLLQRRFACKKFDPSRPVAKEVLEEVLKAAWLAPSSYNTQPWEFLVLQGTHKDALLPHVGYNAQMIQDASALVVVGYMHSSMLKADYFASFCPPSYLERIGDGVNILLKERLQGDSKLIDGYLKEQCYIAVGQMCLAATLLGVDTCIIGGFDPQGVKQALSTFINPPKIACLVALGKGAMPPTPKARKPKGSAIRWL</sequence>
<dbReference type="STRING" id="936155.HFELIS_12330"/>
<dbReference type="Proteomes" id="UP000007934">
    <property type="component" value="Chromosome"/>
</dbReference>
<evidence type="ECO:0000256" key="2">
    <source>
        <dbReference type="ARBA" id="ARBA00022857"/>
    </source>
</evidence>
<evidence type="ECO:0000256" key="1">
    <source>
        <dbReference type="ARBA" id="ARBA00007118"/>
    </source>
</evidence>